<evidence type="ECO:0000259" key="12">
    <source>
        <dbReference type="PROSITE" id="PS51766"/>
    </source>
</evidence>
<protein>
    <recommendedName>
        <fullName evidence="2">cellulase</fullName>
        <ecNumber evidence="2">3.2.1.4</ecNumber>
    </recommendedName>
</protein>
<dbReference type="InterPro" id="IPR036439">
    <property type="entry name" value="Dockerin_dom_sf"/>
</dbReference>
<evidence type="ECO:0000313" key="13">
    <source>
        <dbReference type="EMBL" id="PYG86531.1"/>
    </source>
</evidence>
<dbReference type="AlphaFoldDB" id="A0A318Y389"/>
<feature type="active site" description="Proton donor" evidence="9">
    <location>
        <position position="85"/>
    </location>
</feature>
<feature type="active site" description="Nucleophile" evidence="9">
    <location>
        <position position="259"/>
    </location>
</feature>
<feature type="region of interest" description="Disordered" evidence="10">
    <location>
        <begin position="122"/>
        <end position="147"/>
    </location>
</feature>
<evidence type="ECO:0000256" key="5">
    <source>
        <dbReference type="ARBA" id="ARBA00023001"/>
    </source>
</evidence>
<dbReference type="Gene3D" id="1.50.10.10">
    <property type="match status" value="1"/>
</dbReference>
<dbReference type="SUPFAM" id="SSF63446">
    <property type="entry name" value="Type I dockerin domain"/>
    <property type="match status" value="1"/>
</dbReference>
<comment type="catalytic activity">
    <reaction evidence="1">
        <text>Endohydrolysis of (1-&gt;4)-beta-D-glucosidic linkages in cellulose, lichenin and cereal beta-D-glucans.</text>
        <dbReference type="EC" id="3.2.1.4"/>
    </reaction>
</comment>
<keyword evidence="4" id="KW-0378">Hydrolase</keyword>
<dbReference type="Pfam" id="PF00404">
    <property type="entry name" value="Dockerin_1"/>
    <property type="match status" value="1"/>
</dbReference>
<dbReference type="EMBL" id="QKMR01000020">
    <property type="protein sequence ID" value="PYG86531.1"/>
    <property type="molecule type" value="Genomic_DNA"/>
</dbReference>
<dbReference type="PROSITE" id="PS00448">
    <property type="entry name" value="CLOS_CELLULOSOME_RPT"/>
    <property type="match status" value="1"/>
</dbReference>
<dbReference type="SUPFAM" id="SSF48208">
    <property type="entry name" value="Six-hairpin glycosidases"/>
    <property type="match status" value="1"/>
</dbReference>
<dbReference type="Proteomes" id="UP000248132">
    <property type="component" value="Unassembled WGS sequence"/>
</dbReference>
<keyword evidence="7" id="KW-0326">Glycosidase</keyword>
<evidence type="ECO:0000313" key="14">
    <source>
        <dbReference type="Proteomes" id="UP000248132"/>
    </source>
</evidence>
<dbReference type="PRINTS" id="PR00844">
    <property type="entry name" value="GLHYDRLASE48"/>
</dbReference>
<keyword evidence="8" id="KW-0624">Polysaccharide degradation</keyword>
<dbReference type="Gene3D" id="4.10.870.10">
    <property type="entry name" value="Endo-1,4-beta-glucanase f. Domain 3"/>
    <property type="match status" value="1"/>
</dbReference>
<dbReference type="OrthoDB" id="33861at2"/>
<dbReference type="InterPro" id="IPR000556">
    <property type="entry name" value="Glyco_hydro_48F"/>
</dbReference>
<evidence type="ECO:0000256" key="3">
    <source>
        <dbReference type="ARBA" id="ARBA00022729"/>
    </source>
</evidence>
<evidence type="ECO:0000256" key="11">
    <source>
        <dbReference type="SAM" id="SignalP"/>
    </source>
</evidence>
<feature type="signal peptide" evidence="11">
    <location>
        <begin position="1"/>
        <end position="25"/>
    </location>
</feature>
<sequence>MKRYIKKFSAITLAGVMSLSVVASAGVYAAADDPVNQEYKSRFETMYKKIKNTSNGYFSSDGVPYHSIETLMVEAPDYGHVTTSEAFSYYMWLEAVNGKFTGDFSGFKKSWDIAEKYIIPSSQDQPNSAMSKYNPDDPATYAPEWQDPSKYPAQLDTNAPVGKDPISGELKSAYGTSMIYGMHWLLDVDNWYGFGNRGDGTSKNSYINTFQRGEQESTWETIPQPCWDAMKFGGSNGYLNLFTGDSSYSKQFKYTNAPDADARAVQATYWANVWAKERSTDIKTYVSKASKMGDYLRYAMFDKYFRKIGSSSSAGTGYDACHYLLSWYYAWGGGVEADWAWIIGCSHNHFGYQNPFTAWVLSTVSDFKPKSANGARDWGKSLDKQIEFYQWLQSAEGAIAGGASNSRNGRYEAWPSGTATFDGMGYEENPVYKDPGSNTWMGMQAWSMQRMAEYYYQTKDNRVKNLLDKWAKWANSVIKFNSDGTFQIPNTISWEGQPDTWNGEYTGNPNLHVSIVNYGTDLGVASSLANTLTFYAKATGDETSRLSAQKLLDGMWKNYQDDKGICVPEPRTDYSRFKQEVYVPSGFSGKMPNGDAIKPGITFIDIRSKYKKDPEWSKVEAYLNGGDVPTMKYHRFWAQSEFAVANGIYAILFPDDVTVTLGDVNSDGEIDSIDFALLKKYILNSSTAITKENADMNGDGNIDALDYAKLKIYLLTGK</sequence>
<dbReference type="InterPro" id="IPR002105">
    <property type="entry name" value="Dockerin_1_rpt"/>
</dbReference>
<organism evidence="13 14">
    <name type="scientific">Ruminiclostridium sufflavum DSM 19573</name>
    <dbReference type="NCBI Taxonomy" id="1121337"/>
    <lineage>
        <taxon>Bacteria</taxon>
        <taxon>Bacillati</taxon>
        <taxon>Bacillota</taxon>
        <taxon>Clostridia</taxon>
        <taxon>Eubacteriales</taxon>
        <taxon>Oscillospiraceae</taxon>
        <taxon>Ruminiclostridium</taxon>
    </lineage>
</organism>
<comment type="caution">
    <text evidence="13">The sequence shown here is derived from an EMBL/GenBank/DDBJ whole genome shotgun (WGS) entry which is preliminary data.</text>
</comment>
<dbReference type="PROSITE" id="PS00018">
    <property type="entry name" value="EF_HAND_1"/>
    <property type="match status" value="2"/>
</dbReference>
<keyword evidence="5" id="KW-0136">Cellulose degradation</keyword>
<accession>A0A318Y389</accession>
<dbReference type="InterPro" id="IPR012341">
    <property type="entry name" value="6hp_glycosidase-like_sf"/>
</dbReference>
<dbReference type="Pfam" id="PF02011">
    <property type="entry name" value="Glyco_hydro_48"/>
    <property type="match status" value="1"/>
</dbReference>
<dbReference type="InterPro" id="IPR023309">
    <property type="entry name" value="Endo-1-4-beta-glucanase_dom2"/>
</dbReference>
<feature type="compositionally biased region" description="Polar residues" evidence="10">
    <location>
        <begin position="122"/>
        <end position="131"/>
    </location>
</feature>
<name>A0A318Y389_9FIRM</name>
<keyword evidence="3 11" id="KW-0732">Signal</keyword>
<dbReference type="InterPro" id="IPR008928">
    <property type="entry name" value="6-hairpin_glycosidase_sf"/>
</dbReference>
<evidence type="ECO:0000256" key="2">
    <source>
        <dbReference type="ARBA" id="ARBA00012601"/>
    </source>
</evidence>
<gene>
    <name evidence="13" type="ORF">LY28_02959</name>
</gene>
<dbReference type="InterPro" id="IPR016134">
    <property type="entry name" value="Dockerin_dom"/>
</dbReference>
<dbReference type="Gene3D" id="1.10.1330.10">
    <property type="entry name" value="Dockerin domain"/>
    <property type="match status" value="1"/>
</dbReference>
<dbReference type="InterPro" id="IPR018247">
    <property type="entry name" value="EF_Hand_1_Ca_BS"/>
</dbReference>
<evidence type="ECO:0000256" key="10">
    <source>
        <dbReference type="SAM" id="MobiDB-lite"/>
    </source>
</evidence>
<feature type="domain" description="Dockerin" evidence="12">
    <location>
        <begin position="657"/>
        <end position="718"/>
    </location>
</feature>
<dbReference type="RefSeq" id="WP_110462943.1">
    <property type="nucleotide sequence ID" value="NZ_QKMR01000020.1"/>
</dbReference>
<keyword evidence="6" id="KW-0119">Carbohydrate metabolism</keyword>
<evidence type="ECO:0000256" key="7">
    <source>
        <dbReference type="ARBA" id="ARBA00023295"/>
    </source>
</evidence>
<dbReference type="InterPro" id="IPR027390">
    <property type="entry name" value="Endoglucanase_F_dom3"/>
</dbReference>
<feature type="chain" id="PRO_5038490503" description="cellulase" evidence="11">
    <location>
        <begin position="26"/>
        <end position="718"/>
    </location>
</feature>
<dbReference type="CDD" id="cd14256">
    <property type="entry name" value="Dockerin_I"/>
    <property type="match status" value="1"/>
</dbReference>
<evidence type="ECO:0000256" key="9">
    <source>
        <dbReference type="PIRSR" id="PIRSR600556-1"/>
    </source>
</evidence>
<keyword evidence="14" id="KW-1185">Reference proteome</keyword>
<evidence type="ECO:0000256" key="1">
    <source>
        <dbReference type="ARBA" id="ARBA00000966"/>
    </source>
</evidence>
<evidence type="ECO:0000256" key="8">
    <source>
        <dbReference type="ARBA" id="ARBA00023326"/>
    </source>
</evidence>
<evidence type="ECO:0000256" key="6">
    <source>
        <dbReference type="ARBA" id="ARBA00023277"/>
    </source>
</evidence>
<dbReference type="GO" id="GO:0030245">
    <property type="term" value="P:cellulose catabolic process"/>
    <property type="evidence" value="ECO:0007669"/>
    <property type="project" value="UniProtKB-KW"/>
</dbReference>
<dbReference type="PROSITE" id="PS51766">
    <property type="entry name" value="DOCKERIN"/>
    <property type="match status" value="1"/>
</dbReference>
<dbReference type="Gene3D" id="2.170.160.10">
    <property type="entry name" value="Endo-1,4-beta-glucanase f. Domain 2"/>
    <property type="match status" value="1"/>
</dbReference>
<dbReference type="EC" id="3.2.1.4" evidence="2"/>
<proteinExistence type="predicted"/>
<dbReference type="GO" id="GO:0008810">
    <property type="term" value="F:cellulase activity"/>
    <property type="evidence" value="ECO:0007669"/>
    <property type="project" value="UniProtKB-EC"/>
</dbReference>
<reference evidence="13 14" key="1">
    <citation type="submission" date="2018-06" db="EMBL/GenBank/DDBJ databases">
        <title>Genomic Encyclopedia of Type Strains, Phase I: the one thousand microbial genomes (KMG-I) project.</title>
        <authorList>
            <person name="Kyrpides N."/>
        </authorList>
    </citation>
    <scope>NUCLEOTIDE SEQUENCE [LARGE SCALE GENOMIC DNA]</scope>
    <source>
        <strain evidence="13 14">DSM 19573</strain>
    </source>
</reference>
<evidence type="ECO:0000256" key="4">
    <source>
        <dbReference type="ARBA" id="ARBA00022801"/>
    </source>
</evidence>